<sequence>MLHDSLGVALDDERIKYASKAGEENIPLDWALGAFILNTAAPTYDNSGESGPRVAGLPLHSVVADALREGQWWIASSRSRNPIIQLLRACIPPSSAVNLHSDAPEDRYLWKIGDAAPSNSFSIATIWDHLHPVGVRVDWFESVWFKGRIPKHDFISWLNSRDRLLTRDRLVSWGLLVPSTCLFCNTYDESRQHLFFDCSYSKEVWYYFTSKTHLSPPLNFEDGVRWLKNPCRDKNVAWILRLAYQASVYSIWKECNTRIHTASSRPASAVLMETKTMLRSHLGPLTLKQRVSNPSDTLLVTWFRVFQ</sequence>
<name>A0ABM1QW54_CAMSA</name>
<proteinExistence type="predicted"/>
<dbReference type="GeneID" id="109128645"/>
<reference evidence="2" key="1">
    <citation type="journal article" date="2014" name="Nat. Commun.">
        <title>The emerging biofuel crop Camelina sativa retains a highly undifferentiated hexaploid genome structure.</title>
        <authorList>
            <person name="Kagale S."/>
            <person name="Koh C."/>
            <person name="Nixon J."/>
            <person name="Bollina V."/>
            <person name="Clarke W.E."/>
            <person name="Tuteja R."/>
            <person name="Spillane C."/>
            <person name="Robinson S.J."/>
            <person name="Links M.G."/>
            <person name="Clarke C."/>
            <person name="Higgins E.E."/>
            <person name="Huebert T."/>
            <person name="Sharpe A.G."/>
            <person name="Parkin I.A."/>
        </authorList>
    </citation>
    <scope>NUCLEOTIDE SEQUENCE [LARGE SCALE GENOMIC DNA]</scope>
    <source>
        <strain evidence="2">cv. DH55</strain>
    </source>
</reference>
<evidence type="ECO:0000313" key="2">
    <source>
        <dbReference type="Proteomes" id="UP000694864"/>
    </source>
</evidence>
<organism evidence="2 3">
    <name type="scientific">Camelina sativa</name>
    <name type="common">False flax</name>
    <name type="synonym">Myagrum sativum</name>
    <dbReference type="NCBI Taxonomy" id="90675"/>
    <lineage>
        <taxon>Eukaryota</taxon>
        <taxon>Viridiplantae</taxon>
        <taxon>Streptophyta</taxon>
        <taxon>Embryophyta</taxon>
        <taxon>Tracheophyta</taxon>
        <taxon>Spermatophyta</taxon>
        <taxon>Magnoliopsida</taxon>
        <taxon>eudicotyledons</taxon>
        <taxon>Gunneridae</taxon>
        <taxon>Pentapetalae</taxon>
        <taxon>rosids</taxon>
        <taxon>malvids</taxon>
        <taxon>Brassicales</taxon>
        <taxon>Brassicaceae</taxon>
        <taxon>Camelineae</taxon>
        <taxon>Camelina</taxon>
    </lineage>
</organism>
<evidence type="ECO:0000313" key="3">
    <source>
        <dbReference type="RefSeq" id="XP_019090992.1"/>
    </source>
</evidence>
<gene>
    <name evidence="3" type="primary">LOC109128645</name>
</gene>
<dbReference type="RefSeq" id="XP_019090992.1">
    <property type="nucleotide sequence ID" value="XM_019235447.1"/>
</dbReference>
<evidence type="ECO:0000259" key="1">
    <source>
        <dbReference type="Pfam" id="PF13966"/>
    </source>
</evidence>
<feature type="domain" description="Reverse transcriptase zinc-binding" evidence="1">
    <location>
        <begin position="121"/>
        <end position="205"/>
    </location>
</feature>
<dbReference type="PANTHER" id="PTHR33116">
    <property type="entry name" value="REVERSE TRANSCRIPTASE ZINC-BINDING DOMAIN-CONTAINING PROTEIN-RELATED-RELATED"/>
    <property type="match status" value="1"/>
</dbReference>
<keyword evidence="2" id="KW-1185">Reference proteome</keyword>
<dbReference type="Proteomes" id="UP000694864">
    <property type="component" value="Chromosome 14"/>
</dbReference>
<accession>A0ABM1QW54</accession>
<dbReference type="Pfam" id="PF13966">
    <property type="entry name" value="zf-RVT"/>
    <property type="match status" value="1"/>
</dbReference>
<dbReference type="InterPro" id="IPR026960">
    <property type="entry name" value="RVT-Znf"/>
</dbReference>
<dbReference type="PANTHER" id="PTHR33116:SF78">
    <property type="entry name" value="OS12G0587133 PROTEIN"/>
    <property type="match status" value="1"/>
</dbReference>
<reference evidence="3" key="2">
    <citation type="submission" date="2025-08" db="UniProtKB">
        <authorList>
            <consortium name="RefSeq"/>
        </authorList>
    </citation>
    <scope>IDENTIFICATION</scope>
    <source>
        <tissue evidence="3">Leaf</tissue>
    </source>
</reference>
<protein>
    <submittedName>
        <fullName evidence="3">Uncharacterized protein LOC109128645</fullName>
    </submittedName>
</protein>